<proteinExistence type="predicted"/>
<gene>
    <name evidence="1" type="ORF">QVD17_24995</name>
</gene>
<dbReference type="AlphaFoldDB" id="A0AAD8KG82"/>
<comment type="caution">
    <text evidence="1">The sequence shown here is derived from an EMBL/GenBank/DDBJ whole genome shotgun (WGS) entry which is preliminary data.</text>
</comment>
<dbReference type="Proteomes" id="UP001229421">
    <property type="component" value="Unassembled WGS sequence"/>
</dbReference>
<sequence>MGEEKGAKAVRQSLRWLHPGTVILVVSLGLFLCHDYKGGGNGGEEGGDEVEEVMLVDKVPSSAGGETRCRRGERARRGREIRTLWNEEVARNELVAFLVFHSVPPKYKVFHTNFFPHAFGSKHFLIFT</sequence>
<accession>A0AAD8KG82</accession>
<evidence type="ECO:0000313" key="2">
    <source>
        <dbReference type="Proteomes" id="UP001229421"/>
    </source>
</evidence>
<evidence type="ECO:0000313" key="1">
    <source>
        <dbReference type="EMBL" id="KAK1422109.1"/>
    </source>
</evidence>
<name>A0AAD8KG82_TARER</name>
<dbReference type="EMBL" id="JAUHHV010000006">
    <property type="protein sequence ID" value="KAK1422109.1"/>
    <property type="molecule type" value="Genomic_DNA"/>
</dbReference>
<keyword evidence="2" id="KW-1185">Reference proteome</keyword>
<protein>
    <submittedName>
        <fullName evidence="1">Uncharacterized protein</fullName>
    </submittedName>
</protein>
<organism evidence="1 2">
    <name type="scientific">Tagetes erecta</name>
    <name type="common">African marigold</name>
    <dbReference type="NCBI Taxonomy" id="13708"/>
    <lineage>
        <taxon>Eukaryota</taxon>
        <taxon>Viridiplantae</taxon>
        <taxon>Streptophyta</taxon>
        <taxon>Embryophyta</taxon>
        <taxon>Tracheophyta</taxon>
        <taxon>Spermatophyta</taxon>
        <taxon>Magnoliopsida</taxon>
        <taxon>eudicotyledons</taxon>
        <taxon>Gunneridae</taxon>
        <taxon>Pentapetalae</taxon>
        <taxon>asterids</taxon>
        <taxon>campanulids</taxon>
        <taxon>Asterales</taxon>
        <taxon>Asteraceae</taxon>
        <taxon>Asteroideae</taxon>
        <taxon>Heliantheae alliance</taxon>
        <taxon>Tageteae</taxon>
        <taxon>Tagetes</taxon>
    </lineage>
</organism>
<reference evidence="1" key="1">
    <citation type="journal article" date="2023" name="bioRxiv">
        <title>Improved chromosome-level genome assembly for marigold (Tagetes erecta).</title>
        <authorList>
            <person name="Jiang F."/>
            <person name="Yuan L."/>
            <person name="Wang S."/>
            <person name="Wang H."/>
            <person name="Xu D."/>
            <person name="Wang A."/>
            <person name="Fan W."/>
        </authorList>
    </citation>
    <scope>NUCLEOTIDE SEQUENCE</scope>
    <source>
        <strain evidence="1">WSJ</strain>
        <tissue evidence="1">Leaf</tissue>
    </source>
</reference>